<name>A0A9D4AJ34_9ROSI</name>
<dbReference type="AlphaFoldDB" id="A0A9D4AJ34"/>
<evidence type="ECO:0000313" key="3">
    <source>
        <dbReference type="Proteomes" id="UP000828251"/>
    </source>
</evidence>
<comment type="caution">
    <text evidence="2">The sequence shown here is derived from an EMBL/GenBank/DDBJ whole genome shotgun (WGS) entry which is preliminary data.</text>
</comment>
<dbReference type="OrthoDB" id="991067at2759"/>
<evidence type="ECO:0000313" key="2">
    <source>
        <dbReference type="EMBL" id="KAH1122090.1"/>
    </source>
</evidence>
<gene>
    <name evidence="2" type="ORF">J1N35_005250</name>
</gene>
<reference evidence="2 3" key="1">
    <citation type="journal article" date="2021" name="Plant Biotechnol. J.">
        <title>Multi-omics assisted identification of the key and species-specific regulatory components of drought-tolerant mechanisms in Gossypium stocksii.</title>
        <authorList>
            <person name="Yu D."/>
            <person name="Ke L."/>
            <person name="Zhang D."/>
            <person name="Wu Y."/>
            <person name="Sun Y."/>
            <person name="Mei J."/>
            <person name="Sun J."/>
            <person name="Sun Y."/>
        </authorList>
    </citation>
    <scope>NUCLEOTIDE SEQUENCE [LARGE SCALE GENOMIC DNA]</scope>
    <source>
        <strain evidence="3">cv. E1</strain>
        <tissue evidence="2">Leaf</tissue>
    </source>
</reference>
<organism evidence="2 3">
    <name type="scientific">Gossypium stocksii</name>
    <dbReference type="NCBI Taxonomy" id="47602"/>
    <lineage>
        <taxon>Eukaryota</taxon>
        <taxon>Viridiplantae</taxon>
        <taxon>Streptophyta</taxon>
        <taxon>Embryophyta</taxon>
        <taxon>Tracheophyta</taxon>
        <taxon>Spermatophyta</taxon>
        <taxon>Magnoliopsida</taxon>
        <taxon>eudicotyledons</taxon>
        <taxon>Gunneridae</taxon>
        <taxon>Pentapetalae</taxon>
        <taxon>rosids</taxon>
        <taxon>malvids</taxon>
        <taxon>Malvales</taxon>
        <taxon>Malvaceae</taxon>
        <taxon>Malvoideae</taxon>
        <taxon>Gossypium</taxon>
    </lineage>
</organism>
<protein>
    <submittedName>
        <fullName evidence="2">Uncharacterized protein</fullName>
    </submittedName>
</protein>
<accession>A0A9D4AJ34</accession>
<keyword evidence="3" id="KW-1185">Reference proteome</keyword>
<dbReference type="PANTHER" id="PTHR10775:SF173">
    <property type="match status" value="1"/>
</dbReference>
<dbReference type="EMBL" id="JAIQCV010000002">
    <property type="protein sequence ID" value="KAH1122090.1"/>
    <property type="molecule type" value="Genomic_DNA"/>
</dbReference>
<dbReference type="Proteomes" id="UP000828251">
    <property type="component" value="Unassembled WGS sequence"/>
</dbReference>
<evidence type="ECO:0000256" key="1">
    <source>
        <dbReference type="SAM" id="MobiDB-lite"/>
    </source>
</evidence>
<proteinExistence type="predicted"/>
<feature type="region of interest" description="Disordered" evidence="1">
    <location>
        <begin position="54"/>
        <end position="88"/>
    </location>
</feature>
<sequence length="153" mass="17757">MINPAYPYSAYHQFVREDDMEGMLRDAFNMQSHGLQSFPPNSIASDDCNLGGNAFTKMGRSVPDEEPNGKGDRKNQQSCHVCGKSRWMNRNTEDVNEDEYEAQSRNNPIKILRYFPLIPRLQRLFMSLKTTESMTWHHDQRTDDGFLRHPVDS</sequence>
<dbReference type="PANTHER" id="PTHR10775">
    <property type="entry name" value="OS08G0208400 PROTEIN"/>
    <property type="match status" value="1"/>
</dbReference>